<feature type="transmembrane region" description="Helical" evidence="16">
    <location>
        <begin position="6"/>
        <end position="27"/>
    </location>
</feature>
<keyword evidence="5 16" id="KW-0812">Transmembrane</keyword>
<keyword evidence="9 15" id="KW-0560">Oxidoreductase</keyword>
<evidence type="ECO:0000256" key="8">
    <source>
        <dbReference type="ARBA" id="ARBA00022989"/>
    </source>
</evidence>
<keyword evidence="10 14" id="KW-0408">Iron</keyword>
<dbReference type="Pfam" id="PF00067">
    <property type="entry name" value="p450"/>
    <property type="match status" value="1"/>
</dbReference>
<dbReference type="GO" id="GO:0016705">
    <property type="term" value="F:oxidoreductase activity, acting on paired donors, with incorporation or reduction of molecular oxygen"/>
    <property type="evidence" value="ECO:0007669"/>
    <property type="project" value="InterPro"/>
</dbReference>
<dbReference type="FunFam" id="1.10.630.10:FF:000043">
    <property type="entry name" value="Cytochrome P450 99A2"/>
    <property type="match status" value="1"/>
</dbReference>
<keyword evidence="8 16" id="KW-1133">Transmembrane helix</keyword>
<protein>
    <recommendedName>
        <fullName evidence="19">Cytochrome P450</fullName>
    </recommendedName>
</protein>
<dbReference type="GO" id="GO:0005506">
    <property type="term" value="F:iron ion binding"/>
    <property type="evidence" value="ECO:0007669"/>
    <property type="project" value="InterPro"/>
</dbReference>
<dbReference type="Gene3D" id="1.10.630.10">
    <property type="entry name" value="Cytochrome P450"/>
    <property type="match status" value="1"/>
</dbReference>
<dbReference type="InterPro" id="IPR001128">
    <property type="entry name" value="Cyt_P450"/>
</dbReference>
<evidence type="ECO:0000256" key="3">
    <source>
        <dbReference type="ARBA" id="ARBA00010617"/>
    </source>
</evidence>
<evidence type="ECO:0000256" key="4">
    <source>
        <dbReference type="ARBA" id="ARBA00022617"/>
    </source>
</evidence>
<dbReference type="InterPro" id="IPR017972">
    <property type="entry name" value="Cyt_P450_CS"/>
</dbReference>
<keyword evidence="18" id="KW-1185">Reference proteome</keyword>
<keyword evidence="6 14" id="KW-0479">Metal-binding</keyword>
<dbReference type="PANTHER" id="PTHR47955">
    <property type="entry name" value="CYTOCHROME P450 FAMILY 71 PROTEIN"/>
    <property type="match status" value="1"/>
</dbReference>
<evidence type="ECO:0000256" key="15">
    <source>
        <dbReference type="RuleBase" id="RU000461"/>
    </source>
</evidence>
<keyword evidence="12 16" id="KW-0472">Membrane</keyword>
<dbReference type="SUPFAM" id="SSF48264">
    <property type="entry name" value="Cytochrome P450"/>
    <property type="match status" value="1"/>
</dbReference>
<evidence type="ECO:0000256" key="7">
    <source>
        <dbReference type="ARBA" id="ARBA00022968"/>
    </source>
</evidence>
<evidence type="ECO:0000313" key="18">
    <source>
        <dbReference type="Proteomes" id="UP000326396"/>
    </source>
</evidence>
<comment type="similarity">
    <text evidence="3 15">Belongs to the cytochrome P450 family.</text>
</comment>
<evidence type="ECO:0000256" key="14">
    <source>
        <dbReference type="PIRSR" id="PIRSR602401-1"/>
    </source>
</evidence>
<proteinExistence type="inferred from homology"/>
<evidence type="ECO:0000256" key="16">
    <source>
        <dbReference type="SAM" id="Phobius"/>
    </source>
</evidence>
<dbReference type="PROSITE" id="PS00086">
    <property type="entry name" value="CYTOCHROME_P450"/>
    <property type="match status" value="1"/>
</dbReference>
<dbReference type="PRINTS" id="PR00385">
    <property type="entry name" value="P450"/>
</dbReference>
<comment type="subcellular location">
    <subcellularLocation>
        <location evidence="2">Membrane</location>
        <topology evidence="2">Single-pass type II membrane protein</topology>
    </subcellularLocation>
</comment>
<gene>
    <name evidence="17" type="ORF">E3N88_11840</name>
</gene>
<evidence type="ECO:0000256" key="6">
    <source>
        <dbReference type="ARBA" id="ARBA00022723"/>
    </source>
</evidence>
<keyword evidence="11 15" id="KW-0503">Monooxygenase</keyword>
<name>A0A5N6P5L5_9ASTR</name>
<keyword evidence="4 14" id="KW-0349">Heme</keyword>
<dbReference type="AlphaFoldDB" id="A0A5N6P5L5"/>
<dbReference type="PRINTS" id="PR00463">
    <property type="entry name" value="EP450I"/>
</dbReference>
<dbReference type="EMBL" id="SZYD01000006">
    <property type="protein sequence ID" value="KAD5960368.1"/>
    <property type="molecule type" value="Genomic_DNA"/>
</dbReference>
<evidence type="ECO:0000256" key="11">
    <source>
        <dbReference type="ARBA" id="ARBA00023033"/>
    </source>
</evidence>
<dbReference type="CDD" id="cd11072">
    <property type="entry name" value="CYP71-like"/>
    <property type="match status" value="1"/>
</dbReference>
<dbReference type="PANTHER" id="PTHR47955:SF13">
    <property type="entry name" value="CYTOCHROME P450"/>
    <property type="match status" value="1"/>
</dbReference>
<dbReference type="GO" id="GO:0004497">
    <property type="term" value="F:monooxygenase activity"/>
    <property type="evidence" value="ECO:0007669"/>
    <property type="project" value="UniProtKB-KW"/>
</dbReference>
<evidence type="ECO:0000256" key="5">
    <source>
        <dbReference type="ARBA" id="ARBA00022692"/>
    </source>
</evidence>
<dbReference type="GO" id="GO:0020037">
    <property type="term" value="F:heme binding"/>
    <property type="evidence" value="ECO:0007669"/>
    <property type="project" value="InterPro"/>
</dbReference>
<comment type="cofactor">
    <cofactor evidence="1 14">
        <name>heme</name>
        <dbReference type="ChEBI" id="CHEBI:30413"/>
    </cofactor>
</comment>
<keyword evidence="7" id="KW-0735">Signal-anchor</keyword>
<evidence type="ECO:0000256" key="1">
    <source>
        <dbReference type="ARBA" id="ARBA00001971"/>
    </source>
</evidence>
<evidence type="ECO:0008006" key="19">
    <source>
        <dbReference type="Google" id="ProtNLM"/>
    </source>
</evidence>
<dbReference type="InterPro" id="IPR036396">
    <property type="entry name" value="Cyt_P450_sf"/>
</dbReference>
<comment type="caution">
    <text evidence="17">The sequence shown here is derived from an EMBL/GenBank/DDBJ whole genome shotgun (WGS) entry which is preliminary data.</text>
</comment>
<dbReference type="GO" id="GO:0016020">
    <property type="term" value="C:membrane"/>
    <property type="evidence" value="ECO:0007669"/>
    <property type="project" value="UniProtKB-SubCell"/>
</dbReference>
<evidence type="ECO:0000256" key="2">
    <source>
        <dbReference type="ARBA" id="ARBA00004606"/>
    </source>
</evidence>
<dbReference type="GO" id="GO:0051762">
    <property type="term" value="P:sesquiterpene biosynthetic process"/>
    <property type="evidence" value="ECO:0007669"/>
    <property type="project" value="UniProtKB-ARBA"/>
</dbReference>
<evidence type="ECO:0000256" key="9">
    <source>
        <dbReference type="ARBA" id="ARBA00023002"/>
    </source>
</evidence>
<dbReference type="OrthoDB" id="2789670at2759"/>
<sequence>MDPLTIFSLISYSIIFLTVTISCWGLLNIRTSKNLPPGPPKLPILGNIHQLKGAAPHRVLRTLARKYGPIMYLQLGQVPTVVISTPRLAQEILKTNDAVFADRPTTIASQILFYKAQDITWAPYGNYWREMRKICTLELLSVKRVRSYNFIRDEEVARMCKCLESSAGRPVMLRDILVQMVNDVICRATVGDVCKDRSTLIDVLFDIMRAVVAFNMTSYYPSLQFFNVISGKKAKWLKRQKQLDDILEDILEEHRNNRSSGGHDQEDLVDVLLRIKEKGDLDQPITYNNVKGIILDMIIGGTSTSSMTLEWAMAELMRKPEIMKKVQAEVRSVAKGDTIVEDDIQNMHYMKMVVKETFRLHGPPILVPRVSREPCTVDGYHIPVKTRILVNAWACGTDPDSWEDADSFIPERFETSSINYLGSDFQLLPFGGGRRICPGISFGVGIIENALANLLFHFDWELPNGLKPHELDMTEATVLSNLPKHPLEVVPVAMQSLQK</sequence>
<evidence type="ECO:0000256" key="12">
    <source>
        <dbReference type="ARBA" id="ARBA00023136"/>
    </source>
</evidence>
<organism evidence="17 18">
    <name type="scientific">Mikania micrantha</name>
    <name type="common">bitter vine</name>
    <dbReference type="NCBI Taxonomy" id="192012"/>
    <lineage>
        <taxon>Eukaryota</taxon>
        <taxon>Viridiplantae</taxon>
        <taxon>Streptophyta</taxon>
        <taxon>Embryophyta</taxon>
        <taxon>Tracheophyta</taxon>
        <taxon>Spermatophyta</taxon>
        <taxon>Magnoliopsida</taxon>
        <taxon>eudicotyledons</taxon>
        <taxon>Gunneridae</taxon>
        <taxon>Pentapetalae</taxon>
        <taxon>asterids</taxon>
        <taxon>campanulids</taxon>
        <taxon>Asterales</taxon>
        <taxon>Asteraceae</taxon>
        <taxon>Asteroideae</taxon>
        <taxon>Heliantheae alliance</taxon>
        <taxon>Eupatorieae</taxon>
        <taxon>Mikania</taxon>
    </lineage>
</organism>
<keyword evidence="13" id="KW-0325">Glycoprotein</keyword>
<accession>A0A5N6P5L5</accession>
<evidence type="ECO:0000256" key="10">
    <source>
        <dbReference type="ARBA" id="ARBA00023004"/>
    </source>
</evidence>
<reference evidence="17 18" key="1">
    <citation type="submission" date="2019-05" db="EMBL/GenBank/DDBJ databases">
        <title>Mikania micrantha, genome provides insights into the molecular mechanism of rapid growth.</title>
        <authorList>
            <person name="Liu B."/>
        </authorList>
    </citation>
    <scope>NUCLEOTIDE SEQUENCE [LARGE SCALE GENOMIC DNA]</scope>
    <source>
        <strain evidence="17">NLD-2019</strain>
        <tissue evidence="17">Leaf</tissue>
    </source>
</reference>
<evidence type="ECO:0000256" key="13">
    <source>
        <dbReference type="ARBA" id="ARBA00023180"/>
    </source>
</evidence>
<feature type="binding site" description="axial binding residue" evidence="14">
    <location>
        <position position="437"/>
    </location>
    <ligand>
        <name>heme</name>
        <dbReference type="ChEBI" id="CHEBI:30413"/>
    </ligand>
    <ligandPart>
        <name>Fe</name>
        <dbReference type="ChEBI" id="CHEBI:18248"/>
    </ligandPart>
</feature>
<evidence type="ECO:0000313" key="17">
    <source>
        <dbReference type="EMBL" id="KAD5960368.1"/>
    </source>
</evidence>
<dbReference type="InterPro" id="IPR002401">
    <property type="entry name" value="Cyt_P450_E_grp-I"/>
</dbReference>
<dbReference type="Proteomes" id="UP000326396">
    <property type="component" value="Linkage Group LG14"/>
</dbReference>